<dbReference type="EMBL" id="HBGA01097314">
    <property type="protein sequence ID" value="CAD9025134.1"/>
    <property type="molecule type" value="Transcribed_RNA"/>
</dbReference>
<gene>
    <name evidence="1" type="ORF">EGYM00392_LOCUS36261</name>
</gene>
<proteinExistence type="predicted"/>
<accession>A0A7S1IX58</accession>
<sequence>MHRISMTHHQSMRGRNQAALVGSKGEGGFRTFFKARLPPTDSCPTNAEFFATKGSPVLWVHMVPQTPQEPFFLRRKANTHPKAIRDNIRSATNGPQELCFVQLVQCTPNTKEPYTLSGGPLPSGSVSVSTTLPHPRCVLHFISSGERNGMGSSTLYAPAVQVHR</sequence>
<protein>
    <submittedName>
        <fullName evidence="1">Uncharacterized protein</fullName>
    </submittedName>
</protein>
<name>A0A7S1IX58_9EUGL</name>
<reference evidence="1" key="1">
    <citation type="submission" date="2021-01" db="EMBL/GenBank/DDBJ databases">
        <authorList>
            <person name="Corre E."/>
            <person name="Pelletier E."/>
            <person name="Niang G."/>
            <person name="Scheremetjew M."/>
            <person name="Finn R."/>
            <person name="Kale V."/>
            <person name="Holt S."/>
            <person name="Cochrane G."/>
            <person name="Meng A."/>
            <person name="Brown T."/>
            <person name="Cohen L."/>
        </authorList>
    </citation>
    <scope>NUCLEOTIDE SEQUENCE</scope>
    <source>
        <strain evidence="1">NIES-381</strain>
    </source>
</reference>
<organism evidence="1">
    <name type="scientific">Eutreptiella gymnastica</name>
    <dbReference type="NCBI Taxonomy" id="73025"/>
    <lineage>
        <taxon>Eukaryota</taxon>
        <taxon>Discoba</taxon>
        <taxon>Euglenozoa</taxon>
        <taxon>Euglenida</taxon>
        <taxon>Spirocuta</taxon>
        <taxon>Euglenophyceae</taxon>
        <taxon>Eutreptiales</taxon>
        <taxon>Eutreptiaceae</taxon>
        <taxon>Eutreptiella</taxon>
    </lineage>
</organism>
<dbReference type="AlphaFoldDB" id="A0A7S1IX58"/>
<evidence type="ECO:0000313" key="1">
    <source>
        <dbReference type="EMBL" id="CAD9025134.1"/>
    </source>
</evidence>